<feature type="domain" description="S1 motif" evidence="4">
    <location>
        <begin position="202"/>
        <end position="270"/>
    </location>
</feature>
<dbReference type="InterPro" id="IPR050437">
    <property type="entry name" value="Ribos_protein_bS1-like"/>
</dbReference>
<evidence type="ECO:0000256" key="1">
    <source>
        <dbReference type="ARBA" id="ARBA00006767"/>
    </source>
</evidence>
<gene>
    <name evidence="5" type="primary">rpsA</name>
    <name evidence="5" type="ORF">OW763_02355</name>
</gene>
<protein>
    <submittedName>
        <fullName evidence="5">30S ribosomal protein S1</fullName>
    </submittedName>
</protein>
<dbReference type="Pfam" id="PF00575">
    <property type="entry name" value="S1"/>
    <property type="match status" value="4"/>
</dbReference>
<evidence type="ECO:0000256" key="2">
    <source>
        <dbReference type="ARBA" id="ARBA00022980"/>
    </source>
</evidence>
<dbReference type="Proteomes" id="UP001078443">
    <property type="component" value="Unassembled WGS sequence"/>
</dbReference>
<dbReference type="InterPro" id="IPR012340">
    <property type="entry name" value="NA-bd_OB-fold"/>
</dbReference>
<evidence type="ECO:0000313" key="6">
    <source>
        <dbReference type="Proteomes" id="UP001078443"/>
    </source>
</evidence>
<reference evidence="5" key="1">
    <citation type="submission" date="2022-12" db="EMBL/GenBank/DDBJ databases">
        <authorList>
            <person name="Wang J."/>
        </authorList>
    </citation>
    <scope>NUCLEOTIDE SEQUENCE</scope>
    <source>
        <strain evidence="5">HY-45-18</strain>
    </source>
</reference>
<evidence type="ECO:0000259" key="4">
    <source>
        <dbReference type="PROSITE" id="PS50126"/>
    </source>
</evidence>
<dbReference type="PRINTS" id="PR00681">
    <property type="entry name" value="RIBOSOMALS1"/>
</dbReference>
<dbReference type="NCBIfam" id="NF005208">
    <property type="entry name" value="PRK06676.1"/>
    <property type="match status" value="1"/>
</dbReference>
<evidence type="ECO:0000256" key="3">
    <source>
        <dbReference type="ARBA" id="ARBA00023274"/>
    </source>
</evidence>
<dbReference type="PANTHER" id="PTHR10724">
    <property type="entry name" value="30S RIBOSOMAL PROTEIN S1"/>
    <property type="match status" value="1"/>
</dbReference>
<evidence type="ECO:0000313" key="5">
    <source>
        <dbReference type="EMBL" id="MCY6483196.1"/>
    </source>
</evidence>
<accession>A0ABT4CW54</accession>
<feature type="domain" description="S1 motif" evidence="4">
    <location>
        <begin position="28"/>
        <end position="97"/>
    </location>
</feature>
<name>A0ABT4CW54_9CLOT</name>
<keyword evidence="2 5" id="KW-0689">Ribosomal protein</keyword>
<comment type="caution">
    <text evidence="5">The sequence shown here is derived from an EMBL/GenBank/DDBJ whole genome shotgun (WGS) entry which is preliminary data.</text>
</comment>
<keyword evidence="3" id="KW-0687">Ribonucleoprotein</keyword>
<dbReference type="RefSeq" id="WP_268039453.1">
    <property type="nucleotide sequence ID" value="NZ_JAPQER010000001.1"/>
</dbReference>
<proteinExistence type="inferred from homology"/>
<dbReference type="GO" id="GO:0005840">
    <property type="term" value="C:ribosome"/>
    <property type="evidence" value="ECO:0007669"/>
    <property type="project" value="UniProtKB-KW"/>
</dbReference>
<dbReference type="PROSITE" id="PS50126">
    <property type="entry name" value="S1"/>
    <property type="match status" value="4"/>
</dbReference>
<keyword evidence="6" id="KW-1185">Reference proteome</keyword>
<feature type="domain" description="S1 motif" evidence="4">
    <location>
        <begin position="115"/>
        <end position="181"/>
    </location>
</feature>
<comment type="similarity">
    <text evidence="1">Belongs to the bacterial ribosomal protein bS1 family.</text>
</comment>
<dbReference type="CDD" id="cd04465">
    <property type="entry name" value="S1_RPS1_repeat_ec2_hs2"/>
    <property type="match status" value="1"/>
</dbReference>
<dbReference type="PANTHER" id="PTHR10724:SF7">
    <property type="entry name" value="SMALL RIBOSOMAL SUBUNIT PROTEIN BS1C"/>
    <property type="match status" value="1"/>
</dbReference>
<dbReference type="EMBL" id="JAPQER010000001">
    <property type="protein sequence ID" value="MCY6483196.1"/>
    <property type="molecule type" value="Genomic_DNA"/>
</dbReference>
<sequence length="390" mass="44020">MTIDKVEENSMNEMMSEIEKSMKTIHSGDIVTGEVISVTESEVLVNIGYITDGIITKKEISTDEEIELKEILKSGDKIEVYIIKLNDGEGNVVLSKRKADEIKVWNDFEKALKDDTTFEVEVKEVVKGGVIVYAKDIRAFIPASHVSSSFVKNLNDFIGKKLVVKIIELNKAKKKIVLSRKEVEKKEIENKREKLWASLKKGEKRIGIVRRLAKFGAFVDLGGIDGLIHNSNLSWKRVNNPSEIVSEGDKVEVYVLDFDKDNGRISLGLKDIEENPWNNVVNKYKIDDILEGRVVRILEFGAFVEIESGVEGLVHITQITDENIIKPSQILSIGDKVKVKILDIKEEEQKISLSIKEALNGNSKEYSKYNDEDEGNFAFADLLKNFKGDK</sequence>
<dbReference type="Gene3D" id="2.40.50.140">
    <property type="entry name" value="Nucleic acid-binding proteins"/>
    <property type="match status" value="4"/>
</dbReference>
<dbReference type="CDD" id="cd05687">
    <property type="entry name" value="S1_RPS1_repeat_ec1_hs1"/>
    <property type="match status" value="1"/>
</dbReference>
<dbReference type="CDD" id="cd05688">
    <property type="entry name" value="S1_RPS1_repeat_ec3"/>
    <property type="match status" value="1"/>
</dbReference>
<dbReference type="SMART" id="SM00316">
    <property type="entry name" value="S1"/>
    <property type="match status" value="4"/>
</dbReference>
<organism evidence="5 6">
    <name type="scientific">Clostridium aestuarii</name>
    <dbReference type="NCBI Taxonomy" id="338193"/>
    <lineage>
        <taxon>Bacteria</taxon>
        <taxon>Bacillati</taxon>
        <taxon>Bacillota</taxon>
        <taxon>Clostridia</taxon>
        <taxon>Eubacteriales</taxon>
        <taxon>Clostridiaceae</taxon>
        <taxon>Clostridium</taxon>
    </lineage>
</organism>
<dbReference type="SUPFAM" id="SSF50249">
    <property type="entry name" value="Nucleic acid-binding proteins"/>
    <property type="match status" value="4"/>
</dbReference>
<feature type="domain" description="S1 motif" evidence="4">
    <location>
        <begin position="287"/>
        <end position="356"/>
    </location>
</feature>
<dbReference type="InterPro" id="IPR035104">
    <property type="entry name" value="Ribosomal_protein_S1-like"/>
</dbReference>
<dbReference type="InterPro" id="IPR003029">
    <property type="entry name" value="S1_domain"/>
</dbReference>